<dbReference type="AlphaFoldDB" id="A0A1N5W7U5"/>
<protein>
    <submittedName>
        <fullName evidence="2">YdcF family protein</fullName>
    </submittedName>
</protein>
<dbReference type="Gene3D" id="3.40.50.620">
    <property type="entry name" value="HUPs"/>
    <property type="match status" value="1"/>
</dbReference>
<organism evidence="2 3">
    <name type="scientific">Cuniculiplasma divulgatum</name>
    <dbReference type="NCBI Taxonomy" id="1673428"/>
    <lineage>
        <taxon>Archaea</taxon>
        <taxon>Methanobacteriati</taxon>
        <taxon>Thermoplasmatota</taxon>
        <taxon>Thermoplasmata</taxon>
        <taxon>Thermoplasmatales</taxon>
        <taxon>Cuniculiplasmataceae</taxon>
        <taxon>Cuniculiplasma</taxon>
    </lineage>
</organism>
<dbReference type="RefSeq" id="WP_148690093.1">
    <property type="nucleotide sequence ID" value="NZ_LT671858.1"/>
</dbReference>
<dbReference type="Proteomes" id="UP000195607">
    <property type="component" value="Chromosome I"/>
</dbReference>
<dbReference type="Pfam" id="PF02698">
    <property type="entry name" value="DUF218"/>
    <property type="match status" value="1"/>
</dbReference>
<dbReference type="InterPro" id="IPR014729">
    <property type="entry name" value="Rossmann-like_a/b/a_fold"/>
</dbReference>
<gene>
    <name evidence="2" type="ORF">CSP5_1680</name>
</gene>
<dbReference type="InterPro" id="IPR051599">
    <property type="entry name" value="Cell_Envelope_Assoc"/>
</dbReference>
<evidence type="ECO:0000259" key="1">
    <source>
        <dbReference type="Pfam" id="PF02698"/>
    </source>
</evidence>
<proteinExistence type="predicted"/>
<sequence>MNVANVVILLGCRSSGCSPTEELKGRVKETVNLYRSLKEKAVIIPSGGVSEDGCGLSEAEFMLRELLKYNIPRERIFLEEKAKTTIGNAFFSKLLIESNNIEYEMIHIVSSCYHMDRSELIFKSIFSTENIGKGYCFGHVQERESEIDKLKRDSSILEKMKGKSAEYIENTFREYL</sequence>
<accession>A0A1N5W7U5</accession>
<dbReference type="InterPro" id="IPR003848">
    <property type="entry name" value="DUF218"/>
</dbReference>
<dbReference type="GeneID" id="41588922"/>
<dbReference type="CDD" id="cd06259">
    <property type="entry name" value="YdcF-like"/>
    <property type="match status" value="1"/>
</dbReference>
<dbReference type="EMBL" id="LT671858">
    <property type="protein sequence ID" value="SIM80720.1"/>
    <property type="molecule type" value="Genomic_DNA"/>
</dbReference>
<dbReference type="GO" id="GO:0005886">
    <property type="term" value="C:plasma membrane"/>
    <property type="evidence" value="ECO:0007669"/>
    <property type="project" value="TreeGrafter"/>
</dbReference>
<feature type="domain" description="DUF218" evidence="1">
    <location>
        <begin position="6"/>
        <end position="125"/>
    </location>
</feature>
<dbReference type="PANTHER" id="PTHR30336:SF20">
    <property type="entry name" value="DUF218 DOMAIN-CONTAINING PROTEIN"/>
    <property type="match status" value="1"/>
</dbReference>
<evidence type="ECO:0000313" key="2">
    <source>
        <dbReference type="EMBL" id="SIM80720.1"/>
    </source>
</evidence>
<reference evidence="2 3" key="1">
    <citation type="submission" date="2016-04" db="EMBL/GenBank/DDBJ databases">
        <authorList>
            <person name="Evans L.H."/>
            <person name="Alamgir A."/>
            <person name="Owens N."/>
            <person name="Weber N.D."/>
            <person name="Virtaneva K."/>
            <person name="Barbian K."/>
            <person name="Babar A."/>
            <person name="Rosenke K."/>
        </authorList>
    </citation>
    <scope>NUCLEOTIDE SEQUENCE [LARGE SCALE GENOMIC DNA]</scope>
    <source>
        <strain evidence="3">S5(T) (JCM 30642 \VKM B-2941)</strain>
    </source>
</reference>
<dbReference type="PANTHER" id="PTHR30336">
    <property type="entry name" value="INNER MEMBRANE PROTEIN, PROBABLE PERMEASE"/>
    <property type="match status" value="1"/>
</dbReference>
<evidence type="ECO:0000313" key="3">
    <source>
        <dbReference type="Proteomes" id="UP000195607"/>
    </source>
</evidence>
<name>A0A1N5W7U5_9ARCH</name>